<feature type="compositionally biased region" description="Polar residues" evidence="1">
    <location>
        <begin position="199"/>
        <end position="212"/>
    </location>
</feature>
<keyword evidence="2" id="KW-0472">Membrane</keyword>
<sequence length="252" mass="29623">MAPPPVSTDFRHILAPRDFTDGYFFWLKCLFLGLFGFVFLVIIIRLVYWYNAYDRQQREQASWWHWNNRQREERMRQHALAQQQQQHDARLRQHQRNLRRVAQERQQHRHTRPNMRTVPVAPPQPAVLRMHIVTPPPPQPPPPPPVNLMFVMVNVPDTDNDDGVQRGETRNARTPSSPVSTNPYRREGITRVNEGGHQRTPSRASSRNQTRTDTSRSNREHQRAPSRTESRNQSRTETNRLAIDEAPPAYQP</sequence>
<feature type="region of interest" description="Disordered" evidence="1">
    <location>
        <begin position="130"/>
        <end position="252"/>
    </location>
</feature>
<feature type="compositionally biased region" description="Basic and acidic residues" evidence="1">
    <location>
        <begin position="213"/>
        <end position="238"/>
    </location>
</feature>
<evidence type="ECO:0000313" key="4">
    <source>
        <dbReference type="Proteomes" id="UP001370758"/>
    </source>
</evidence>
<keyword evidence="2" id="KW-0812">Transmembrane</keyword>
<feature type="compositionally biased region" description="Polar residues" evidence="1">
    <location>
        <begin position="172"/>
        <end position="183"/>
    </location>
</feature>
<accession>A0AAV9VSM7</accession>
<evidence type="ECO:0008006" key="5">
    <source>
        <dbReference type="Google" id="ProtNLM"/>
    </source>
</evidence>
<feature type="compositionally biased region" description="Basic and acidic residues" evidence="1">
    <location>
        <begin position="184"/>
        <end position="197"/>
    </location>
</feature>
<feature type="region of interest" description="Disordered" evidence="1">
    <location>
        <begin position="102"/>
        <end position="121"/>
    </location>
</feature>
<evidence type="ECO:0000313" key="3">
    <source>
        <dbReference type="EMBL" id="KAK6496194.1"/>
    </source>
</evidence>
<dbReference type="AlphaFoldDB" id="A0AAV9VSM7"/>
<comment type="caution">
    <text evidence="3">The sequence shown here is derived from an EMBL/GenBank/DDBJ whole genome shotgun (WGS) entry which is preliminary data.</text>
</comment>
<organism evidence="3 4">
    <name type="scientific">Arthrobotrys musiformis</name>
    <dbReference type="NCBI Taxonomy" id="47236"/>
    <lineage>
        <taxon>Eukaryota</taxon>
        <taxon>Fungi</taxon>
        <taxon>Dikarya</taxon>
        <taxon>Ascomycota</taxon>
        <taxon>Pezizomycotina</taxon>
        <taxon>Orbiliomycetes</taxon>
        <taxon>Orbiliales</taxon>
        <taxon>Orbiliaceae</taxon>
        <taxon>Arthrobotrys</taxon>
    </lineage>
</organism>
<dbReference type="EMBL" id="JAVHJL010000011">
    <property type="protein sequence ID" value="KAK6496194.1"/>
    <property type="molecule type" value="Genomic_DNA"/>
</dbReference>
<gene>
    <name evidence="3" type="ORF">TWF481_002218</name>
</gene>
<keyword evidence="2" id="KW-1133">Transmembrane helix</keyword>
<feature type="transmembrane region" description="Helical" evidence="2">
    <location>
        <begin position="23"/>
        <end position="48"/>
    </location>
</feature>
<proteinExistence type="predicted"/>
<feature type="compositionally biased region" description="Pro residues" evidence="1">
    <location>
        <begin position="134"/>
        <end position="146"/>
    </location>
</feature>
<keyword evidence="4" id="KW-1185">Reference proteome</keyword>
<reference evidence="3 4" key="1">
    <citation type="submission" date="2023-08" db="EMBL/GenBank/DDBJ databases">
        <authorList>
            <person name="Palmer J.M."/>
        </authorList>
    </citation>
    <scope>NUCLEOTIDE SEQUENCE [LARGE SCALE GENOMIC DNA]</scope>
    <source>
        <strain evidence="3 4">TWF481</strain>
    </source>
</reference>
<dbReference type="Proteomes" id="UP001370758">
    <property type="component" value="Unassembled WGS sequence"/>
</dbReference>
<name>A0AAV9VSM7_9PEZI</name>
<evidence type="ECO:0000256" key="1">
    <source>
        <dbReference type="SAM" id="MobiDB-lite"/>
    </source>
</evidence>
<protein>
    <recommendedName>
        <fullName evidence="5">Copper transporter</fullName>
    </recommendedName>
</protein>
<evidence type="ECO:0000256" key="2">
    <source>
        <dbReference type="SAM" id="Phobius"/>
    </source>
</evidence>